<proteinExistence type="inferred from homology"/>
<comment type="similarity">
    <text evidence="2">Belongs to the NUP186/NUP192/NUP205 family.</text>
</comment>
<protein>
    <submittedName>
        <fullName evidence="5">Uncharacterized protein</fullName>
    </submittedName>
</protein>
<dbReference type="PANTHER" id="PTHR31344">
    <property type="entry name" value="NUCLEAR PORE COMPLEX PROTEIN NUP205"/>
    <property type="match status" value="1"/>
</dbReference>
<dbReference type="PANTHER" id="PTHR31344:SF0">
    <property type="entry name" value="NUCLEAR PORE COMPLEX PROTEIN NUP205"/>
    <property type="match status" value="1"/>
</dbReference>
<reference evidence="5 6" key="1">
    <citation type="submission" date="2009-11" db="EMBL/GenBank/DDBJ databases">
        <title>Annotation of Allomyces macrogynus ATCC 38327.</title>
        <authorList>
            <consortium name="The Broad Institute Genome Sequencing Platform"/>
            <person name="Russ C."/>
            <person name="Cuomo C."/>
            <person name="Burger G."/>
            <person name="Gray M.W."/>
            <person name="Holland P.W.H."/>
            <person name="King N."/>
            <person name="Lang F.B.F."/>
            <person name="Roger A.J."/>
            <person name="Ruiz-Trillo I."/>
            <person name="Young S.K."/>
            <person name="Zeng Q."/>
            <person name="Gargeya S."/>
            <person name="Fitzgerald M."/>
            <person name="Haas B."/>
            <person name="Abouelleil A."/>
            <person name="Alvarado L."/>
            <person name="Arachchi H.M."/>
            <person name="Berlin A."/>
            <person name="Chapman S.B."/>
            <person name="Gearin G."/>
            <person name="Goldberg J."/>
            <person name="Griggs A."/>
            <person name="Gujja S."/>
            <person name="Hansen M."/>
            <person name="Heiman D."/>
            <person name="Howarth C."/>
            <person name="Larimer J."/>
            <person name="Lui A."/>
            <person name="MacDonald P.J.P."/>
            <person name="McCowen C."/>
            <person name="Montmayeur A."/>
            <person name="Murphy C."/>
            <person name="Neiman D."/>
            <person name="Pearson M."/>
            <person name="Priest M."/>
            <person name="Roberts A."/>
            <person name="Saif S."/>
            <person name="Shea T."/>
            <person name="Sisk P."/>
            <person name="Stolte C."/>
            <person name="Sykes S."/>
            <person name="Wortman J."/>
            <person name="Nusbaum C."/>
            <person name="Birren B."/>
        </authorList>
    </citation>
    <scope>NUCLEOTIDE SEQUENCE [LARGE SCALE GENOMIC DNA]</scope>
    <source>
        <strain evidence="5 6">ATCC 38327</strain>
    </source>
</reference>
<accession>A0A0L0RYB8</accession>
<dbReference type="STRING" id="578462.A0A0L0RYB8"/>
<evidence type="ECO:0000256" key="2">
    <source>
        <dbReference type="ARBA" id="ARBA00005892"/>
    </source>
</evidence>
<dbReference type="InterPro" id="IPR021827">
    <property type="entry name" value="Nup186/Nup192/Nup205"/>
</dbReference>
<dbReference type="eggNOG" id="KOG1835">
    <property type="taxonomic scope" value="Eukaryota"/>
</dbReference>
<keyword evidence="3" id="KW-0813">Transport</keyword>
<sequence length="2123" mass="229964">MAAANPAGAPALQELQNELLRLVDVPAADVPQLIASLRPRLHVADIIKSAPAPDVSSQKAVERTEEVRALAVEVFQIVFEMHESLAHDADKAPAVARLCRDALNADLVGALIARIKQIQAQHKTIADKPAAKDVELNVGAAIVDLAASVEMGDALSISLAMTLLACMRVSNAPAAPAHQPPRAIPRVRDLAAPPQPAAAPAPAGQRVELASVQHLHSVRQDVKTTSFKQSGLKNTALLALAVAEAGFRRDANDDRDEPVEEKAVLGSDALPWLITQVLVNLSKPYDPLSTGIEALYRSIPKSTATVTRYVLGERLEERVRNELRLLATHVIKRLSKTLDTLRKAEDKQLEDAQMAAELDHRPATPGAAGGARAAAGAAPPALIRSDFEIFSLFLSLLHEGRAQDCQVFWSGETACTTFGRFLQYASAVMQRRLQQTGYNLIASLVNDQLSASKAFTDLHNRVLGSITWADVVSAIQHYVTEFKKIGPQAVPSAEFIPQRDVDLLTALLRLMRQVCRFDENARRTILLMNGDVLSLLFDLFVCTVPVRLKASVLEAIGAFVSHEAGMPLEDLSHVSQRIWSYMEAIAMVPQVSFAIGKPAAGIKQELTEREAPLKHYPLTMAYLQLLEHLTPRPTPATVALIEPPTASSASATSSSALAMYGFALVDNLGATHRAPGVFPYFDYMVSDLFLKVETREFLDVREQWAQWRVCLGIVYHALCDLDAVMADALSDKAANGTAQPSTLFRMLSSHPAFQMLSDILDGKPLLDGILRVVSRGREAIEEEEAAKKERAAELTTTSALVTAGTDATNGTATESAANDKHNALFGTFTRDFDGALLLAYRILHQVMLMQSTFLHRVLPQVGSVNGGLLTSSKRELDRLLAPRQHALVDLMFFIRSPDTNKFMDDLSILSIQILSALSVAPTYQQSSVGAVNSLVSILSGSDLGKAITMAYQDRFVNPDTVADPLVHRSFGGVEIKSVRLAMLKLLVTNLRTKAVPTIAHFLLGLTKEGQLYLQDPNVADQSLFMSIVRTVQHNQLPLALQEPAQEMLYHLVAHPATHQLSASLKAAHFYQHLIESSLRADQLAFATGPRNARTSPFMRMIPSTSQFGVPDLVASMILATPSKSFFSTSLSSSLRRSTAGGAAHPDAHSTTPEDAAKQVLDTVAVLGTWTWLLKSLAVQVKTNHDHQSYLTDLVTALFKTPDAAQSRMLSVLSAVMNVTVPEVASPAGRNEIGPKIDDLFALVANQHQGWPTMVNTDGCTVYDLKACDHLTRQVLTSAASSASAAAGQGSAMFATPRPGAPMSASTPAAGAAVDFAVLEGVMFILNHENCKRRVYHAQVQAVTAWVQLLSVTFLTNVEVLGDDLRDVTRSLLAAVSEQLKASPTECKEHFSKALVLLLSVLDRMTATTEVDQLLLTQLLRNMLDVIKSSDASIVVRGNLYAALLVFLSFTSTDAAIVDLTTSMFSRSMGAFGHSQAMALGASVGLSRSAIRVDSSADRMENHTQVLLRNHGGDKLLDILCRDATHMGLWQMVALSLLDVLTAWSFRDAPRHWVLEYLHAHNYLMYFVRAVDELQPQLTYLTSSEDVAPDELPPLFIYESLMALLLRLSLNKVSCERLLAVNAVGKLAEGTFLSYRVGANLAAAQGVAFVPGASTMGASFAGAAATDAMDWVATSKQADPYQYFSATASLPLDRVSETLVRYNQVLQPVLDLVVTVSSVLPHTPGSAHVSAVARLVARHQHSLVRIARACVNLTQDAARAPADDNELEMALLKQTAQICRIVQFLAKNKANVAPDLTELLPVLFMRCTRLEFARRDRPTQAEKLVIQMVSNIVGYCLVAVSDSQAAAAANGSAAAPALASPARRPEVDVFAPNASLRATAAAASNNAAPATADRPAVLFDPDLSTATRDRYYSTSTRPTLGLLVLYMTQVVSRVTDARKLAQVLEQKLREDPARLTIDDWRAYVADMPRGDVTHQIAYDVIPARKRVDVIRRAMQTRLRDVGVEAASNVRALEMAMTVLYLHVRYYTSGAVSAALANSAAQAAPARTSVFGETSATAWRARASGRLAMDLNSLRNDASTVVPKLKAAIAAIPWAEENDARCAFLVHLCNVLLERIEAFKPPTEL</sequence>
<dbReference type="EMBL" id="GG745329">
    <property type="protein sequence ID" value="KNE55353.1"/>
    <property type="molecule type" value="Genomic_DNA"/>
</dbReference>
<dbReference type="GO" id="GO:0017056">
    <property type="term" value="F:structural constituent of nuclear pore"/>
    <property type="evidence" value="ECO:0007669"/>
    <property type="project" value="TreeGrafter"/>
</dbReference>
<gene>
    <name evidence="5" type="ORF">AMAG_01253</name>
</gene>
<keyword evidence="4" id="KW-0539">Nucleus</keyword>
<evidence type="ECO:0000313" key="5">
    <source>
        <dbReference type="EMBL" id="KNE55353.1"/>
    </source>
</evidence>
<keyword evidence="6" id="KW-1185">Reference proteome</keyword>
<dbReference type="GO" id="GO:0006999">
    <property type="term" value="P:nuclear pore organization"/>
    <property type="evidence" value="ECO:0007669"/>
    <property type="project" value="TreeGrafter"/>
</dbReference>
<evidence type="ECO:0000256" key="1">
    <source>
        <dbReference type="ARBA" id="ARBA00004123"/>
    </source>
</evidence>
<evidence type="ECO:0000313" key="6">
    <source>
        <dbReference type="Proteomes" id="UP000054350"/>
    </source>
</evidence>
<dbReference type="Pfam" id="PF11894">
    <property type="entry name" value="Nup192"/>
    <property type="match status" value="3"/>
</dbReference>
<comment type="subcellular location">
    <subcellularLocation>
        <location evidence="1">Nucleus</location>
    </subcellularLocation>
</comment>
<evidence type="ECO:0000256" key="3">
    <source>
        <dbReference type="ARBA" id="ARBA00022448"/>
    </source>
</evidence>
<reference evidence="6" key="2">
    <citation type="submission" date="2009-11" db="EMBL/GenBank/DDBJ databases">
        <title>The Genome Sequence of Allomyces macrogynus strain ATCC 38327.</title>
        <authorList>
            <consortium name="The Broad Institute Genome Sequencing Platform"/>
            <person name="Russ C."/>
            <person name="Cuomo C."/>
            <person name="Shea T."/>
            <person name="Young S.K."/>
            <person name="Zeng Q."/>
            <person name="Koehrsen M."/>
            <person name="Haas B."/>
            <person name="Borodovsky M."/>
            <person name="Guigo R."/>
            <person name="Alvarado L."/>
            <person name="Berlin A."/>
            <person name="Borenstein D."/>
            <person name="Chen Z."/>
            <person name="Engels R."/>
            <person name="Freedman E."/>
            <person name="Gellesch M."/>
            <person name="Goldberg J."/>
            <person name="Griggs A."/>
            <person name="Gujja S."/>
            <person name="Heiman D."/>
            <person name="Hepburn T."/>
            <person name="Howarth C."/>
            <person name="Jen D."/>
            <person name="Larson L."/>
            <person name="Lewis B."/>
            <person name="Mehta T."/>
            <person name="Park D."/>
            <person name="Pearson M."/>
            <person name="Roberts A."/>
            <person name="Saif S."/>
            <person name="Shenoy N."/>
            <person name="Sisk P."/>
            <person name="Stolte C."/>
            <person name="Sykes S."/>
            <person name="Walk T."/>
            <person name="White J."/>
            <person name="Yandava C."/>
            <person name="Burger G."/>
            <person name="Gray M.W."/>
            <person name="Holland P.W.H."/>
            <person name="King N."/>
            <person name="Lang F.B.F."/>
            <person name="Roger A.J."/>
            <person name="Ruiz-Trillo I."/>
            <person name="Lander E."/>
            <person name="Nusbaum C."/>
        </authorList>
    </citation>
    <scope>NUCLEOTIDE SEQUENCE [LARGE SCALE GENOMIC DNA]</scope>
    <source>
        <strain evidence="6">ATCC 38327</strain>
    </source>
</reference>
<dbReference type="VEuPathDB" id="FungiDB:AMAG_01253"/>
<dbReference type="Proteomes" id="UP000054350">
    <property type="component" value="Unassembled WGS sequence"/>
</dbReference>
<evidence type="ECO:0000256" key="4">
    <source>
        <dbReference type="ARBA" id="ARBA00023242"/>
    </source>
</evidence>
<organism evidence="5 6">
    <name type="scientific">Allomyces macrogynus (strain ATCC 38327)</name>
    <name type="common">Allomyces javanicus var. macrogynus</name>
    <dbReference type="NCBI Taxonomy" id="578462"/>
    <lineage>
        <taxon>Eukaryota</taxon>
        <taxon>Fungi</taxon>
        <taxon>Fungi incertae sedis</taxon>
        <taxon>Blastocladiomycota</taxon>
        <taxon>Blastocladiomycetes</taxon>
        <taxon>Blastocladiales</taxon>
        <taxon>Blastocladiaceae</taxon>
        <taxon>Allomyces</taxon>
    </lineage>
</organism>
<dbReference type="GO" id="GO:0044611">
    <property type="term" value="C:nuclear pore inner ring"/>
    <property type="evidence" value="ECO:0007669"/>
    <property type="project" value="TreeGrafter"/>
</dbReference>
<dbReference type="OrthoDB" id="2019644at2759"/>
<name>A0A0L0RYB8_ALLM3</name>